<evidence type="ECO:0000313" key="6">
    <source>
        <dbReference type="EMBL" id="MEZ3163978.1"/>
    </source>
</evidence>
<dbReference type="Gene3D" id="3.90.550.10">
    <property type="entry name" value="Spore Coat Polysaccharide Biosynthesis Protein SpsA, Chain A"/>
    <property type="match status" value="1"/>
</dbReference>
<dbReference type="CDD" id="cd00761">
    <property type="entry name" value="Glyco_tranf_GTA_type"/>
    <property type="match status" value="1"/>
</dbReference>
<name>A0ABD5M1R0_9EURY</name>
<proteinExistence type="inferred from homology"/>
<evidence type="ECO:0000259" key="5">
    <source>
        <dbReference type="Pfam" id="PF00535"/>
    </source>
</evidence>
<dbReference type="GO" id="GO:0016757">
    <property type="term" value="F:glycosyltransferase activity"/>
    <property type="evidence" value="ECO:0007669"/>
    <property type="project" value="UniProtKB-KW"/>
</dbReference>
<dbReference type="AlphaFoldDB" id="A0ABD5M1R0"/>
<reference evidence="6 7" key="1">
    <citation type="submission" date="2024-06" db="EMBL/GenBank/DDBJ databases">
        <title>Halorubrum miltondacostae sp. nov., a potential PHA producer isolated from an inland solar saltern in Rio Maior, Portugal.</title>
        <authorList>
            <person name="Albuquerque L."/>
            <person name="Viver T."/>
            <person name="Barroso C."/>
            <person name="Claudino R."/>
            <person name="Galvan M."/>
            <person name="Simoes G."/>
            <person name="Lobo Da Cunha A."/>
            <person name="Egas C."/>
        </authorList>
    </citation>
    <scope>NUCLEOTIDE SEQUENCE [LARGE SCALE GENOMIC DNA]</scope>
    <source>
        <strain evidence="6 7">RMP-11</strain>
    </source>
</reference>
<feature type="compositionally biased region" description="Basic and acidic residues" evidence="4">
    <location>
        <begin position="336"/>
        <end position="363"/>
    </location>
</feature>
<keyword evidence="3" id="KW-0808">Transferase</keyword>
<dbReference type="InterPro" id="IPR001173">
    <property type="entry name" value="Glyco_trans_2-like"/>
</dbReference>
<keyword evidence="2" id="KW-0328">Glycosyltransferase</keyword>
<dbReference type="SUPFAM" id="SSF53448">
    <property type="entry name" value="Nucleotide-diphospho-sugar transferases"/>
    <property type="match status" value="1"/>
</dbReference>
<evidence type="ECO:0000256" key="2">
    <source>
        <dbReference type="ARBA" id="ARBA00022676"/>
    </source>
</evidence>
<dbReference type="Pfam" id="PF00535">
    <property type="entry name" value="Glycos_transf_2"/>
    <property type="match status" value="1"/>
</dbReference>
<comment type="caution">
    <text evidence="6">The sequence shown here is derived from an EMBL/GenBank/DDBJ whole genome shotgun (WGS) entry which is preliminary data.</text>
</comment>
<organism evidence="6 7">
    <name type="scientific">Halorubrum miltondacostae</name>
    <dbReference type="NCBI Taxonomy" id="3076378"/>
    <lineage>
        <taxon>Archaea</taxon>
        <taxon>Methanobacteriati</taxon>
        <taxon>Methanobacteriota</taxon>
        <taxon>Stenosarchaea group</taxon>
        <taxon>Halobacteria</taxon>
        <taxon>Halobacteriales</taxon>
        <taxon>Haloferacaceae</taxon>
        <taxon>Halorubrum</taxon>
    </lineage>
</organism>
<keyword evidence="7" id="KW-1185">Reference proteome</keyword>
<evidence type="ECO:0000256" key="1">
    <source>
        <dbReference type="ARBA" id="ARBA00006739"/>
    </source>
</evidence>
<feature type="region of interest" description="Disordered" evidence="4">
    <location>
        <begin position="107"/>
        <end position="173"/>
    </location>
</feature>
<feature type="compositionally biased region" description="Low complexity" evidence="4">
    <location>
        <begin position="118"/>
        <end position="137"/>
    </location>
</feature>
<dbReference type="PANTHER" id="PTHR43179:SF12">
    <property type="entry name" value="GALACTOFURANOSYLTRANSFERASE GLFT2"/>
    <property type="match status" value="1"/>
</dbReference>
<sequence>MDLSVVVPTLNGRDRLAACLDALAADAPDAEVIVVNGPSADGTTGMVRDRGDVDVLVEISDRTVNVARNAGIEVATGDAVALVDYDNRVEPGWRDAVADGLDAAPVASGPVTPIPPDGASAGEAGVGAEAAEPGVEADTARSDVEADAAGTGSAAPDDADAVDPSEPERNRIARRDVTYFESGNVAFRRDALRDLDGFDEYLRVGGARDAAHRLARMDRDVAWRSGLAARKELPTPTAADGGRSASEWGWKYRGLAYRLLKNYGVRPTVLLRTGSHALADAVDAAKDVVRGESTPTRWAATGRDVLLGLTGGTSDGLVARRRDRSPVRNPNGISTRADRAVAKYDRRAERERDGRSEAATDVE</sequence>
<evidence type="ECO:0000256" key="4">
    <source>
        <dbReference type="SAM" id="MobiDB-lite"/>
    </source>
</evidence>
<accession>A0ABD5M1R0</accession>
<gene>
    <name evidence="6" type="ORF">ABNG04_08885</name>
</gene>
<protein>
    <submittedName>
        <fullName evidence="6">Glycosyltransferase family 2 protein</fullName>
    </submittedName>
</protein>
<dbReference type="InterPro" id="IPR029044">
    <property type="entry name" value="Nucleotide-diphossugar_trans"/>
</dbReference>
<comment type="similarity">
    <text evidence="1">Belongs to the glycosyltransferase 2 family.</text>
</comment>
<evidence type="ECO:0000256" key="3">
    <source>
        <dbReference type="ARBA" id="ARBA00022679"/>
    </source>
</evidence>
<dbReference type="Proteomes" id="UP001567572">
    <property type="component" value="Unassembled WGS sequence"/>
</dbReference>
<feature type="region of interest" description="Disordered" evidence="4">
    <location>
        <begin position="321"/>
        <end position="363"/>
    </location>
</feature>
<dbReference type="PANTHER" id="PTHR43179">
    <property type="entry name" value="RHAMNOSYLTRANSFERASE WBBL"/>
    <property type="match status" value="1"/>
</dbReference>
<dbReference type="RefSeq" id="WP_371161870.1">
    <property type="nucleotide sequence ID" value="NZ_JBEDNX010000002.1"/>
</dbReference>
<dbReference type="EMBL" id="JBEDNY010000002">
    <property type="protein sequence ID" value="MEZ3163978.1"/>
    <property type="molecule type" value="Genomic_DNA"/>
</dbReference>
<evidence type="ECO:0000313" key="7">
    <source>
        <dbReference type="Proteomes" id="UP001567572"/>
    </source>
</evidence>
<feature type="domain" description="Glycosyltransferase 2-like" evidence="5">
    <location>
        <begin position="4"/>
        <end position="103"/>
    </location>
</feature>